<evidence type="ECO:0000259" key="5">
    <source>
        <dbReference type="PROSITE" id="PS50146"/>
    </source>
</evidence>
<feature type="domain" description="DAGKc" evidence="5">
    <location>
        <begin position="108"/>
        <end position="249"/>
    </location>
</feature>
<accession>A0A8H7V311</accession>
<dbReference type="EMBL" id="JAEPRD010000020">
    <property type="protein sequence ID" value="KAG2208311.1"/>
    <property type="molecule type" value="Genomic_DNA"/>
</dbReference>
<dbReference type="InterPro" id="IPR016064">
    <property type="entry name" value="NAD/diacylglycerol_kinase_sf"/>
</dbReference>
<keyword evidence="3" id="KW-0418">Kinase</keyword>
<dbReference type="GO" id="GO:0001727">
    <property type="term" value="F:lipid kinase activity"/>
    <property type="evidence" value="ECO:0007669"/>
    <property type="project" value="TreeGrafter"/>
</dbReference>
<reference evidence="6" key="1">
    <citation type="submission" date="2020-12" db="EMBL/GenBank/DDBJ databases">
        <title>Metabolic potential, ecology and presence of endohyphal bacteria is reflected in genomic diversity of Mucoromycotina.</title>
        <authorList>
            <person name="Muszewska A."/>
            <person name="Okrasinska A."/>
            <person name="Steczkiewicz K."/>
            <person name="Drgas O."/>
            <person name="Orlowska M."/>
            <person name="Perlinska-Lenart U."/>
            <person name="Aleksandrzak-Piekarczyk T."/>
            <person name="Szatraj K."/>
            <person name="Zielenkiewicz U."/>
            <person name="Pilsyk S."/>
            <person name="Malc E."/>
            <person name="Mieczkowski P."/>
            <person name="Kruszewska J.S."/>
            <person name="Biernat P."/>
            <person name="Pawlowska J."/>
        </authorList>
    </citation>
    <scope>NUCLEOTIDE SEQUENCE</scope>
    <source>
        <strain evidence="6">WA0000017839</strain>
    </source>
</reference>
<dbReference type="SMART" id="SM00046">
    <property type="entry name" value="DAGKc"/>
    <property type="match status" value="1"/>
</dbReference>
<dbReference type="PANTHER" id="PTHR12358">
    <property type="entry name" value="SPHINGOSINE KINASE"/>
    <property type="match status" value="1"/>
</dbReference>
<dbReference type="GO" id="GO:0046512">
    <property type="term" value="P:sphingosine biosynthetic process"/>
    <property type="evidence" value="ECO:0007669"/>
    <property type="project" value="TreeGrafter"/>
</dbReference>
<evidence type="ECO:0000313" key="6">
    <source>
        <dbReference type="EMBL" id="KAG2208311.1"/>
    </source>
</evidence>
<dbReference type="InterPro" id="IPR001206">
    <property type="entry name" value="Diacylglycerol_kinase_cat_dom"/>
</dbReference>
<protein>
    <recommendedName>
        <fullName evidence="5">DAGKc domain-containing protein</fullName>
    </recommendedName>
</protein>
<evidence type="ECO:0000256" key="2">
    <source>
        <dbReference type="ARBA" id="ARBA00022741"/>
    </source>
</evidence>
<proteinExistence type="predicted"/>
<keyword evidence="1" id="KW-0808">Transferase</keyword>
<dbReference type="InterPro" id="IPR045540">
    <property type="entry name" value="YegS/DAGK_C"/>
</dbReference>
<keyword evidence="7" id="KW-1185">Reference proteome</keyword>
<dbReference type="OrthoDB" id="3853857at2759"/>
<sequence>MSAIHVEKLGKAVVLTYDDQSLLIEGDLDTKKRGLTRTEPTRIINTHILYAHYNDRTNLIQINAVIPDQPTTALLNIYKFMYTVKDNGAKEAIEFCKTIMDSVYKDLISGKRLKILVNPFGGQSKAKDIFQLQVKPILEAAKCILDVQLTEHQSHALEIARDLDIDAYDAIVTVSGDGIIHEVINGFIQRPDAREAMRKVPLGIIPAGTSNSFSISMLGEKQGFDPIYTTLQVIKGRSLAIDLCSINYGDERFFSFLSHSFGISAYADLGTEHMRWMGDTRTVVGLLGEIFKNKKYKVQASLCIVESDKAKLKKNYDITKGGSAWIPVNPSTGAVTDTMPPLNEPVPDNWTTLEEHISFFLTSKVPLLNRGMLSHPYASPNDGLLDLLMVRSGKSLAKQLSVFTNIDTGKHIDLDIVEYSKIKAFRLTPILKPGKTAYVSIDGEHAPVKTFQVEVHPCIGSVLSFSPTFYPHIK</sequence>
<comment type="caution">
    <text evidence="6">The sequence shown here is derived from an EMBL/GenBank/DDBJ whole genome shotgun (WGS) entry which is preliminary data.</text>
</comment>
<evidence type="ECO:0000256" key="4">
    <source>
        <dbReference type="ARBA" id="ARBA00022840"/>
    </source>
</evidence>
<dbReference type="InterPro" id="IPR050187">
    <property type="entry name" value="Lipid_Phosphate_FormReg"/>
</dbReference>
<dbReference type="SUPFAM" id="SSF111331">
    <property type="entry name" value="NAD kinase/diacylglycerol kinase-like"/>
    <property type="match status" value="1"/>
</dbReference>
<keyword evidence="4" id="KW-0067">ATP-binding</keyword>
<dbReference type="GO" id="GO:0005524">
    <property type="term" value="F:ATP binding"/>
    <property type="evidence" value="ECO:0007669"/>
    <property type="project" value="UniProtKB-KW"/>
</dbReference>
<dbReference type="GO" id="GO:0005737">
    <property type="term" value="C:cytoplasm"/>
    <property type="evidence" value="ECO:0007669"/>
    <property type="project" value="TreeGrafter"/>
</dbReference>
<dbReference type="Pfam" id="PF19279">
    <property type="entry name" value="YegS_C"/>
    <property type="match status" value="1"/>
</dbReference>
<dbReference type="Gene3D" id="2.60.200.40">
    <property type="match status" value="1"/>
</dbReference>
<gene>
    <name evidence="6" type="ORF">INT47_006167</name>
</gene>
<dbReference type="AlphaFoldDB" id="A0A8H7V311"/>
<dbReference type="Proteomes" id="UP000603453">
    <property type="component" value="Unassembled WGS sequence"/>
</dbReference>
<dbReference type="InterPro" id="IPR017438">
    <property type="entry name" value="ATP-NAD_kinase_N"/>
</dbReference>
<evidence type="ECO:0000313" key="7">
    <source>
        <dbReference type="Proteomes" id="UP000603453"/>
    </source>
</evidence>
<name>A0A8H7V311_9FUNG</name>
<evidence type="ECO:0000256" key="3">
    <source>
        <dbReference type="ARBA" id="ARBA00022777"/>
    </source>
</evidence>
<dbReference type="PROSITE" id="PS50146">
    <property type="entry name" value="DAGK"/>
    <property type="match status" value="1"/>
</dbReference>
<dbReference type="GO" id="GO:0016020">
    <property type="term" value="C:membrane"/>
    <property type="evidence" value="ECO:0007669"/>
    <property type="project" value="TreeGrafter"/>
</dbReference>
<dbReference type="Gene3D" id="3.40.50.10330">
    <property type="entry name" value="Probable inorganic polyphosphate/atp-NAD kinase, domain 1"/>
    <property type="match status" value="1"/>
</dbReference>
<keyword evidence="2" id="KW-0547">Nucleotide-binding</keyword>
<dbReference type="PANTHER" id="PTHR12358:SF31">
    <property type="entry name" value="ACYLGLYCEROL KINASE, MITOCHONDRIAL"/>
    <property type="match status" value="1"/>
</dbReference>
<evidence type="ECO:0000256" key="1">
    <source>
        <dbReference type="ARBA" id="ARBA00022679"/>
    </source>
</evidence>
<organism evidence="6 7">
    <name type="scientific">Mucor saturninus</name>
    <dbReference type="NCBI Taxonomy" id="64648"/>
    <lineage>
        <taxon>Eukaryota</taxon>
        <taxon>Fungi</taxon>
        <taxon>Fungi incertae sedis</taxon>
        <taxon>Mucoromycota</taxon>
        <taxon>Mucoromycotina</taxon>
        <taxon>Mucoromycetes</taxon>
        <taxon>Mucorales</taxon>
        <taxon>Mucorineae</taxon>
        <taxon>Mucoraceae</taxon>
        <taxon>Mucor</taxon>
    </lineage>
</organism>
<dbReference type="Pfam" id="PF00781">
    <property type="entry name" value="DAGK_cat"/>
    <property type="match status" value="1"/>
</dbReference>